<feature type="domain" description="RING-type" evidence="10">
    <location>
        <begin position="45"/>
        <end position="88"/>
    </location>
</feature>
<evidence type="ECO:0000256" key="2">
    <source>
        <dbReference type="ARBA" id="ARBA00022618"/>
    </source>
</evidence>
<accession>C5DND5</accession>
<dbReference type="InParanoid" id="C5DND5"/>
<dbReference type="GO" id="GO:0097602">
    <property type="term" value="F:cullin family protein binding"/>
    <property type="evidence" value="ECO:0007669"/>
    <property type="project" value="InterPro"/>
</dbReference>
<reference evidence="11 12" key="1">
    <citation type="journal article" date="2009" name="Genome Res.">
        <title>Comparative genomics of protoploid Saccharomycetaceae.</title>
        <authorList>
            <consortium name="The Genolevures Consortium"/>
            <person name="Souciet J.-L."/>
            <person name="Dujon B."/>
            <person name="Gaillardin C."/>
            <person name="Johnston M."/>
            <person name="Baret P.V."/>
            <person name="Cliften P."/>
            <person name="Sherman D.J."/>
            <person name="Weissenbach J."/>
            <person name="Westhof E."/>
            <person name="Wincker P."/>
            <person name="Jubin C."/>
            <person name="Poulain J."/>
            <person name="Barbe V."/>
            <person name="Segurens B."/>
            <person name="Artiguenave F."/>
            <person name="Anthouard V."/>
            <person name="Vacherie B."/>
            <person name="Val M.-E."/>
            <person name="Fulton R.S."/>
            <person name="Minx P."/>
            <person name="Wilson R."/>
            <person name="Durrens P."/>
            <person name="Jean G."/>
            <person name="Marck C."/>
            <person name="Martin T."/>
            <person name="Nikolski M."/>
            <person name="Rolland T."/>
            <person name="Seret M.-L."/>
            <person name="Casaregola S."/>
            <person name="Despons L."/>
            <person name="Fairhead C."/>
            <person name="Fischer G."/>
            <person name="Lafontaine I."/>
            <person name="Leh V."/>
            <person name="Lemaire M."/>
            <person name="de Montigny J."/>
            <person name="Neuveglise C."/>
            <person name="Thierry A."/>
            <person name="Blanc-Lenfle I."/>
            <person name="Bleykasten C."/>
            <person name="Diffels J."/>
            <person name="Fritsch E."/>
            <person name="Frangeul L."/>
            <person name="Goeffon A."/>
            <person name="Jauniaux N."/>
            <person name="Kachouri-Lafond R."/>
            <person name="Payen C."/>
            <person name="Potier S."/>
            <person name="Pribylova L."/>
            <person name="Ozanne C."/>
            <person name="Richard G.-F."/>
            <person name="Sacerdot C."/>
            <person name="Straub M.-L."/>
            <person name="Talla E."/>
        </authorList>
    </citation>
    <scope>NUCLEOTIDE SEQUENCE [LARGE SCALE GENOMIC DNA]</scope>
    <source>
        <strain evidence="12">ATCC 56472 / CBS 6340 / NRRL Y-8284</strain>
    </source>
</reference>
<dbReference type="GO" id="GO:0051301">
    <property type="term" value="P:cell division"/>
    <property type="evidence" value="ECO:0007669"/>
    <property type="project" value="UniProtKB-KW"/>
</dbReference>
<evidence type="ECO:0000256" key="9">
    <source>
        <dbReference type="PROSITE-ProRule" id="PRU00175"/>
    </source>
</evidence>
<keyword evidence="7" id="KW-0862">Zinc</keyword>
<dbReference type="HOGENOM" id="CLU_115512_0_0_1"/>
<dbReference type="STRING" id="559295.C5DND5"/>
<evidence type="ECO:0000259" key="10">
    <source>
        <dbReference type="PROSITE" id="PS50089"/>
    </source>
</evidence>
<dbReference type="GO" id="GO:0005680">
    <property type="term" value="C:anaphase-promoting complex"/>
    <property type="evidence" value="ECO:0007669"/>
    <property type="project" value="InterPro"/>
</dbReference>
<keyword evidence="2" id="KW-0132">Cell division</keyword>
<keyword evidence="12" id="KW-1185">Reference proteome</keyword>
<evidence type="ECO:0000256" key="1">
    <source>
        <dbReference type="ARBA" id="ARBA00013928"/>
    </source>
</evidence>
<dbReference type="FunCoup" id="C5DND5">
    <property type="interactions" value="337"/>
</dbReference>
<evidence type="ECO:0000313" key="11">
    <source>
        <dbReference type="EMBL" id="CAR25296.1"/>
    </source>
</evidence>
<evidence type="ECO:0000256" key="6">
    <source>
        <dbReference type="ARBA" id="ARBA00022786"/>
    </source>
</evidence>
<evidence type="ECO:0000256" key="5">
    <source>
        <dbReference type="ARBA" id="ARBA00022776"/>
    </source>
</evidence>
<dbReference type="OMA" id="CIVKWTK"/>
<dbReference type="eggNOG" id="KOG1493">
    <property type="taxonomic scope" value="Eukaryota"/>
</dbReference>
<dbReference type="Gene3D" id="3.30.40.10">
    <property type="entry name" value="Zinc/RING finger domain, C3HC4 (zinc finger)"/>
    <property type="match status" value="1"/>
</dbReference>
<dbReference type="SMART" id="SM00184">
    <property type="entry name" value="RING"/>
    <property type="match status" value="1"/>
</dbReference>
<evidence type="ECO:0000256" key="8">
    <source>
        <dbReference type="ARBA" id="ARBA00023306"/>
    </source>
</evidence>
<proteinExistence type="predicted"/>
<dbReference type="InterPro" id="IPR013083">
    <property type="entry name" value="Znf_RING/FYVE/PHD"/>
</dbReference>
<dbReference type="GO" id="GO:0008270">
    <property type="term" value="F:zinc ion binding"/>
    <property type="evidence" value="ECO:0007669"/>
    <property type="project" value="UniProtKB-KW"/>
</dbReference>
<dbReference type="GO" id="GO:0061630">
    <property type="term" value="F:ubiquitin protein ligase activity"/>
    <property type="evidence" value="ECO:0007669"/>
    <property type="project" value="InterPro"/>
</dbReference>
<keyword evidence="6" id="KW-0833">Ubl conjugation pathway</keyword>
<dbReference type="SUPFAM" id="SSF57850">
    <property type="entry name" value="RING/U-box"/>
    <property type="match status" value="1"/>
</dbReference>
<keyword evidence="8" id="KW-0131">Cell cycle</keyword>
<dbReference type="PROSITE" id="PS50089">
    <property type="entry name" value="ZF_RING_2"/>
    <property type="match status" value="1"/>
</dbReference>
<gene>
    <name evidence="11" type="ordered locus">KLTH0G16082g</name>
</gene>
<sequence>MQLEFKKVYPVFSWSWDIPGDDDADREIGDEDLCGICRVSYNGTCPGCKYPGDNCPLVIGECNHNFHVHCIQQWLATPTAKGLCPMCRQQFSLKRGVAINEGQVEKLANLLLQPRPAALAADDQDMMMDQEFAVR</sequence>
<evidence type="ECO:0000256" key="4">
    <source>
        <dbReference type="ARBA" id="ARBA00022771"/>
    </source>
</evidence>
<dbReference type="Pfam" id="PF12861">
    <property type="entry name" value="zf-ANAPC11"/>
    <property type="match status" value="1"/>
</dbReference>
<dbReference type="EMBL" id="CU928171">
    <property type="protein sequence ID" value="CAR25296.1"/>
    <property type="molecule type" value="Genomic_DNA"/>
</dbReference>
<dbReference type="InterPro" id="IPR051031">
    <property type="entry name" value="RING-box_E3_Ubiquitin_Ligase"/>
</dbReference>
<keyword evidence="3" id="KW-0479">Metal-binding</keyword>
<dbReference type="CDD" id="cd16456">
    <property type="entry name" value="RING-H2_APC11"/>
    <property type="match status" value="1"/>
</dbReference>
<dbReference type="OrthoDB" id="1681166at2759"/>
<evidence type="ECO:0000313" key="12">
    <source>
        <dbReference type="Proteomes" id="UP000002036"/>
    </source>
</evidence>
<keyword evidence="4 9" id="KW-0863">Zinc-finger</keyword>
<evidence type="ECO:0000256" key="3">
    <source>
        <dbReference type="ARBA" id="ARBA00022723"/>
    </source>
</evidence>
<dbReference type="GO" id="GO:0031145">
    <property type="term" value="P:anaphase-promoting complex-dependent catabolic process"/>
    <property type="evidence" value="ECO:0007669"/>
    <property type="project" value="InterPro"/>
</dbReference>
<keyword evidence="5" id="KW-0498">Mitosis</keyword>
<dbReference type="InterPro" id="IPR024991">
    <property type="entry name" value="RING-H2_APC11"/>
</dbReference>
<organism evidence="11 12">
    <name type="scientific">Lachancea thermotolerans (strain ATCC 56472 / CBS 6340 / NRRL Y-8284)</name>
    <name type="common">Yeast</name>
    <name type="synonym">Kluyveromyces thermotolerans</name>
    <dbReference type="NCBI Taxonomy" id="559295"/>
    <lineage>
        <taxon>Eukaryota</taxon>
        <taxon>Fungi</taxon>
        <taxon>Dikarya</taxon>
        <taxon>Ascomycota</taxon>
        <taxon>Saccharomycotina</taxon>
        <taxon>Saccharomycetes</taxon>
        <taxon>Saccharomycetales</taxon>
        <taxon>Saccharomycetaceae</taxon>
        <taxon>Lachancea</taxon>
    </lineage>
</organism>
<dbReference type="PANTHER" id="PTHR11210">
    <property type="entry name" value="RING BOX"/>
    <property type="match status" value="1"/>
</dbReference>
<dbReference type="InterPro" id="IPR001841">
    <property type="entry name" value="Znf_RING"/>
</dbReference>
<dbReference type="KEGG" id="lth:KLTH0G16082g"/>
<protein>
    <recommendedName>
        <fullName evidence="1">Anaphase-promoting complex subunit 11</fullName>
    </recommendedName>
</protein>
<name>C5DND5_LACTC</name>
<dbReference type="AlphaFoldDB" id="C5DND5"/>
<evidence type="ECO:0000256" key="7">
    <source>
        <dbReference type="ARBA" id="ARBA00022833"/>
    </source>
</evidence>
<dbReference type="Proteomes" id="UP000002036">
    <property type="component" value="Chromosome G"/>
</dbReference>
<dbReference type="GeneID" id="8294019"/>
<dbReference type="RefSeq" id="XP_002555733.1">
    <property type="nucleotide sequence ID" value="XM_002555687.1"/>
</dbReference>